<dbReference type="EMBL" id="CP012831">
    <property type="protein sequence ID" value="ALI11131.1"/>
    <property type="molecule type" value="Genomic_DNA"/>
</dbReference>
<protein>
    <submittedName>
        <fullName evidence="1">Uncharacterized protein</fullName>
    </submittedName>
</protein>
<gene>
    <name evidence="1" type="ORF">AO356_23720</name>
</gene>
<accession>A0A0N9WH09</accession>
<evidence type="ECO:0000313" key="2">
    <source>
        <dbReference type="Proteomes" id="UP000059425"/>
    </source>
</evidence>
<name>A0A0N9WH09_PSEFL</name>
<proteinExistence type="predicted"/>
<dbReference type="Proteomes" id="UP000059425">
    <property type="component" value="Chromosome"/>
</dbReference>
<organism evidence="1 2">
    <name type="scientific">Pseudomonas fluorescens</name>
    <dbReference type="NCBI Taxonomy" id="294"/>
    <lineage>
        <taxon>Bacteria</taxon>
        <taxon>Pseudomonadati</taxon>
        <taxon>Pseudomonadota</taxon>
        <taxon>Gammaproteobacteria</taxon>
        <taxon>Pseudomonadales</taxon>
        <taxon>Pseudomonadaceae</taxon>
        <taxon>Pseudomonas</taxon>
    </lineage>
</organism>
<dbReference type="AlphaFoldDB" id="A0A0N9WH09"/>
<reference evidence="1 2" key="2">
    <citation type="journal article" date="2018" name="Nature">
        <title>Mutant phenotypes for thousands of bacterial genes of unknown function.</title>
        <authorList>
            <person name="Price M.N."/>
            <person name="Wetmore K.M."/>
            <person name="Waters R.J."/>
            <person name="Callaghan M."/>
            <person name="Ray J."/>
            <person name="Liu H."/>
            <person name="Kuehl J.V."/>
            <person name="Melnyk R.A."/>
            <person name="Lamson J.S."/>
            <person name="Suh Y."/>
            <person name="Carlson H.K."/>
            <person name="Esquivel Z."/>
            <person name="Sadeeshkumar H."/>
            <person name="Chakraborty R."/>
            <person name="Zane G.M."/>
            <person name="Rubin B.E."/>
            <person name="Wall J.D."/>
            <person name="Visel A."/>
            <person name="Bristow J."/>
            <person name="Blow M.J."/>
            <person name="Arkin A.P."/>
            <person name="Deutschbauer A.M."/>
        </authorList>
    </citation>
    <scope>NUCLEOTIDE SEQUENCE [LARGE SCALE GENOMIC DNA]</scope>
    <source>
        <strain evidence="1 2">FW300-N2C3</strain>
    </source>
</reference>
<evidence type="ECO:0000313" key="1">
    <source>
        <dbReference type="EMBL" id="ALI11131.1"/>
    </source>
</evidence>
<reference evidence="2" key="1">
    <citation type="submission" date="2015-09" db="EMBL/GenBank/DDBJ databases">
        <title>Whole genome sequence of Pseudomonas fluorescens FW300-N2C3.</title>
        <authorList>
            <person name="Ray J."/>
            <person name="Melnyk R."/>
            <person name="Deutschbauer A."/>
        </authorList>
    </citation>
    <scope>NUCLEOTIDE SEQUENCE [LARGE SCALE GENOMIC DNA]</scope>
    <source>
        <strain evidence="2">FW300-N2C3</strain>
    </source>
</reference>
<sequence length="131" mass="14530">MGTLNQGAQKYDVSYLKQTIIPGKTTKGQITQMFGAPTNEELNSTSASNESNWTYEKSDEGLDKYMKLAHKYVSPETRLKMADTSAQLYKAQTVANDVSSVTGGKTGQSQTQGSVLTIYFVDDVVKYYRVY</sequence>